<reference evidence="1" key="1">
    <citation type="submission" date="2020-01" db="EMBL/GenBank/DDBJ databases">
        <title>Patterns of diversity and host range of bacteriophage communities associated with bean-nodulatin bacteria.</title>
        <authorList>
            <person name="Vann Cauwenberghe J."/>
            <person name="Santamaria R.I."/>
            <person name="Bustos P."/>
            <person name="Juarez S."/>
            <person name="Gonzalez V."/>
        </authorList>
    </citation>
    <scope>NUCLEOTIDE SEQUENCE</scope>
</reference>
<dbReference type="Proteomes" id="UP000605518">
    <property type="component" value="Segment"/>
</dbReference>
<accession>A0A7S5UUE9</accession>
<dbReference type="EMBL" id="MN988486">
    <property type="protein sequence ID" value="QIG68048.1"/>
    <property type="molecule type" value="Genomic_DNA"/>
</dbReference>
<organism evidence="1 2">
    <name type="scientific">Rhizobium phage RHph_Y68</name>
    <dbReference type="NCBI Taxonomy" id="2509787"/>
    <lineage>
        <taxon>Viruses</taxon>
        <taxon>Duplodnaviria</taxon>
        <taxon>Heunggongvirae</taxon>
        <taxon>Uroviricota</taxon>
        <taxon>Caudoviricetes</taxon>
        <taxon>Pootjesviridae</taxon>
        <taxon>Staniewskivirinae</taxon>
        <taxon>Trinifflemingvirus</taxon>
        <taxon>Trinifflemingvirus Y68</taxon>
    </lineage>
</organism>
<keyword evidence="2" id="KW-1185">Reference proteome</keyword>
<gene>
    <name evidence="1" type="ORF">EVB55_113</name>
</gene>
<evidence type="ECO:0000313" key="2">
    <source>
        <dbReference type="Proteomes" id="UP000605518"/>
    </source>
</evidence>
<evidence type="ECO:0000313" key="1">
    <source>
        <dbReference type="EMBL" id="QIG68048.1"/>
    </source>
</evidence>
<name>A0A7S5UUE9_9CAUD</name>
<sequence>MITETYEDFQKPSDRTEYVIYVQAKIEAGNERGKIFTSKMIHRQITDPADIQQFIDADIEAVKASFPGSKGEFLLKTRKYRVFKVNFEEVDINSL</sequence>
<protein>
    <submittedName>
        <fullName evidence="1">Uncharacterized protein</fullName>
    </submittedName>
</protein>
<proteinExistence type="predicted"/>